<comment type="caution">
    <text evidence="2">The sequence shown here is derived from an EMBL/GenBank/DDBJ whole genome shotgun (WGS) entry which is preliminary data.</text>
</comment>
<accession>A0A848HRP0</accession>
<name>A0A848HRP0_9BURK</name>
<keyword evidence="3" id="KW-1185">Reference proteome</keyword>
<dbReference type="Pfam" id="PF00990">
    <property type="entry name" value="GGDEF"/>
    <property type="match status" value="1"/>
</dbReference>
<organism evidence="2 3">
    <name type="scientific">Massilia polaris</name>
    <dbReference type="NCBI Taxonomy" id="2728846"/>
    <lineage>
        <taxon>Bacteria</taxon>
        <taxon>Pseudomonadati</taxon>
        <taxon>Pseudomonadota</taxon>
        <taxon>Betaproteobacteria</taxon>
        <taxon>Burkholderiales</taxon>
        <taxon>Oxalobacteraceae</taxon>
        <taxon>Telluria group</taxon>
        <taxon>Massilia</taxon>
    </lineage>
</organism>
<evidence type="ECO:0000259" key="1">
    <source>
        <dbReference type="PROSITE" id="PS50887"/>
    </source>
</evidence>
<dbReference type="EMBL" id="JABBGG010000010">
    <property type="protein sequence ID" value="NML62800.1"/>
    <property type="molecule type" value="Genomic_DNA"/>
</dbReference>
<reference evidence="2 3" key="1">
    <citation type="submission" date="2020-04" db="EMBL/GenBank/DDBJ databases">
        <title>Massilia sp. RP-1-19 isolated from soil.</title>
        <authorList>
            <person name="Dahal R.H."/>
        </authorList>
    </citation>
    <scope>NUCLEOTIDE SEQUENCE [LARGE SCALE GENOMIC DNA]</scope>
    <source>
        <strain evidence="2 3">RP-1-19</strain>
    </source>
</reference>
<dbReference type="InterPro" id="IPR029787">
    <property type="entry name" value="Nucleotide_cyclase"/>
</dbReference>
<dbReference type="Proteomes" id="UP000583752">
    <property type="component" value="Unassembled WGS sequence"/>
</dbReference>
<dbReference type="SUPFAM" id="SSF55073">
    <property type="entry name" value="Nucleotide cyclase"/>
    <property type="match status" value="1"/>
</dbReference>
<protein>
    <submittedName>
        <fullName evidence="2">Diguanylate cyclase</fullName>
    </submittedName>
</protein>
<feature type="domain" description="GGDEF" evidence="1">
    <location>
        <begin position="1"/>
        <end position="43"/>
    </location>
</feature>
<dbReference type="InterPro" id="IPR043128">
    <property type="entry name" value="Rev_trsase/Diguanyl_cyclase"/>
</dbReference>
<evidence type="ECO:0000313" key="3">
    <source>
        <dbReference type="Proteomes" id="UP000583752"/>
    </source>
</evidence>
<gene>
    <name evidence="2" type="ORF">HHL21_17285</name>
</gene>
<dbReference type="Gene3D" id="3.30.70.270">
    <property type="match status" value="1"/>
</dbReference>
<dbReference type="PROSITE" id="PS50887">
    <property type="entry name" value="GGDEF"/>
    <property type="match status" value="1"/>
</dbReference>
<evidence type="ECO:0000313" key="2">
    <source>
        <dbReference type="EMBL" id="NML62800.1"/>
    </source>
</evidence>
<sequence length="53" mass="5616">MSASLGVVQYHSGVDLASLLKQADTAMYIAKNSGRNRVETAHSGALLNVPPYL</sequence>
<dbReference type="InterPro" id="IPR000160">
    <property type="entry name" value="GGDEF_dom"/>
</dbReference>
<proteinExistence type="predicted"/>
<dbReference type="AlphaFoldDB" id="A0A848HRP0"/>